<dbReference type="InterPro" id="IPR016833">
    <property type="entry name" value="Put_Na-Bile_cotransptr"/>
</dbReference>
<evidence type="ECO:0000313" key="3">
    <source>
        <dbReference type="EMBL" id="VHO00616.1"/>
    </source>
</evidence>
<evidence type="ECO:0000313" key="2">
    <source>
        <dbReference type="EMBL" id="ALE19015.1"/>
    </source>
</evidence>
<dbReference type="KEGG" id="cbq:AL705_04525"/>
<keyword evidence="1" id="KW-0812">Transmembrane</keyword>
<feature type="transmembrane region" description="Helical" evidence="1">
    <location>
        <begin position="114"/>
        <end position="138"/>
    </location>
</feature>
<gene>
    <name evidence="2" type="ORF">AL705_04525</name>
    <name evidence="3" type="ORF">LC603019_00884</name>
</gene>
<feature type="transmembrane region" description="Helical" evidence="1">
    <location>
        <begin position="289"/>
        <end position="308"/>
    </location>
</feature>
<reference evidence="2 4" key="1">
    <citation type="journal article" date="2015" name="Genome Announc.">
        <title>Complete Genome Sequences for Two Strains of a Novel Fastidious, Partially Acid-Fast, Gram-Positive Corynebacterineae Bacterium, Derived from Human Clinical Samples.</title>
        <authorList>
            <person name="Nicholson A.C."/>
            <person name="Bell M."/>
            <person name="Humrighouse B.W."/>
            <person name="McQuiston J.R."/>
        </authorList>
    </citation>
    <scope>NUCLEOTIDE SEQUENCE [LARGE SCALE GENOMIC DNA]</scope>
    <source>
        <strain evidence="2 4">X1698</strain>
    </source>
</reference>
<dbReference type="Proteomes" id="UP000068137">
    <property type="component" value="Chromosome"/>
</dbReference>
<dbReference type="OrthoDB" id="9792271at2"/>
<dbReference type="EMBL" id="LR584267">
    <property type="protein sequence ID" value="VHO00616.1"/>
    <property type="molecule type" value="Genomic_DNA"/>
</dbReference>
<dbReference type="InterPro" id="IPR038770">
    <property type="entry name" value="Na+/solute_symporter_sf"/>
</dbReference>
<dbReference type="GeneID" id="84894825"/>
<name>A0A0M4LYT2_9ACTN</name>
<dbReference type="PATRIC" id="fig|1562462.4.peg.926"/>
<dbReference type="PANTHER" id="PTHR18640:SF5">
    <property type="entry name" value="SODIUM_BILE ACID COTRANSPORTER 7"/>
    <property type="match status" value="1"/>
</dbReference>
<dbReference type="STRING" id="1528099.AL705_04525"/>
<evidence type="ECO:0000313" key="4">
    <source>
        <dbReference type="Proteomes" id="UP000068137"/>
    </source>
</evidence>
<dbReference type="Gene3D" id="1.20.1530.20">
    <property type="match status" value="1"/>
</dbReference>
<dbReference type="Proteomes" id="UP000324288">
    <property type="component" value="Chromosome"/>
</dbReference>
<reference evidence="2" key="2">
    <citation type="journal article" date="2016" name="Int. J. Syst. Evol. Microbiol.">
        <title>Lawsonella clevelandensis gen. nov., sp. nov., a new member of the suborder Corynebacterineae isolated from human abscesses.</title>
        <authorList>
            <person name="Bell M.E."/>
            <person name="Bernard K.A."/>
            <person name="Harrington S.M."/>
            <person name="Patel N.B."/>
            <person name="Tucker T.A."/>
            <person name="Metcalfe M.G."/>
            <person name="McQuiston J.R."/>
        </authorList>
    </citation>
    <scope>NUCLEOTIDE SEQUENCE</scope>
    <source>
        <strain evidence="2">X1698</strain>
    </source>
</reference>
<evidence type="ECO:0000256" key="1">
    <source>
        <dbReference type="SAM" id="Phobius"/>
    </source>
</evidence>
<evidence type="ECO:0008006" key="6">
    <source>
        <dbReference type="Google" id="ProtNLM"/>
    </source>
</evidence>
<feature type="transmembrane region" description="Helical" evidence="1">
    <location>
        <begin position="314"/>
        <end position="333"/>
    </location>
</feature>
<keyword evidence="5" id="KW-1185">Reference proteome</keyword>
<dbReference type="PANTHER" id="PTHR18640">
    <property type="entry name" value="SOLUTE CARRIER FAMILY 10 MEMBER 7"/>
    <property type="match status" value="1"/>
</dbReference>
<protein>
    <recommendedName>
        <fullName evidence="6">Bile acid:sodium symporter</fullName>
    </recommendedName>
</protein>
<dbReference type="RefSeq" id="WP_063665753.1">
    <property type="nucleotide sequence ID" value="NZ_CAMJVL010000055.1"/>
</dbReference>
<dbReference type="Pfam" id="PF13593">
    <property type="entry name" value="SBF_like"/>
    <property type="match status" value="1"/>
</dbReference>
<organism evidence="2 4">
    <name type="scientific">Lawsonella clevelandensis</name>
    <dbReference type="NCBI Taxonomy" id="1528099"/>
    <lineage>
        <taxon>Bacteria</taxon>
        <taxon>Bacillati</taxon>
        <taxon>Actinomycetota</taxon>
        <taxon>Actinomycetes</taxon>
        <taxon>Mycobacteriales</taxon>
        <taxon>Lawsonellaceae</taxon>
        <taxon>Lawsonella</taxon>
    </lineage>
</organism>
<keyword evidence="1" id="KW-1133">Transmembrane helix</keyword>
<reference evidence="3 5" key="3">
    <citation type="submission" date="2019-04" db="EMBL/GenBank/DDBJ databases">
        <authorList>
            <person name="Seth-Smith MB H."/>
            <person name="Seth-Smith H."/>
        </authorList>
    </citation>
    <scope>NUCLEOTIDE SEQUENCE [LARGE SCALE GENOMIC DNA]</scope>
    <source>
        <strain evidence="3">USB-603019</strain>
    </source>
</reference>
<feature type="transmembrane region" description="Helical" evidence="1">
    <location>
        <begin position="244"/>
        <end position="268"/>
    </location>
</feature>
<dbReference type="EMBL" id="CP012390">
    <property type="protein sequence ID" value="ALE19015.1"/>
    <property type="molecule type" value="Genomic_DNA"/>
</dbReference>
<dbReference type="GO" id="GO:0005886">
    <property type="term" value="C:plasma membrane"/>
    <property type="evidence" value="ECO:0007669"/>
    <property type="project" value="TreeGrafter"/>
</dbReference>
<proteinExistence type="predicted"/>
<feature type="transmembrane region" description="Helical" evidence="1">
    <location>
        <begin position="51"/>
        <end position="71"/>
    </location>
</feature>
<feature type="transmembrane region" description="Helical" evidence="1">
    <location>
        <begin position="83"/>
        <end position="102"/>
    </location>
</feature>
<keyword evidence="1" id="KW-0472">Membrane</keyword>
<feature type="transmembrane region" description="Helical" evidence="1">
    <location>
        <begin position="181"/>
        <end position="198"/>
    </location>
</feature>
<feature type="transmembrane region" description="Helical" evidence="1">
    <location>
        <begin position="219"/>
        <end position="238"/>
    </location>
</feature>
<dbReference type="PIRSF" id="PIRSF026166">
    <property type="entry name" value="UCP026166"/>
    <property type="match status" value="1"/>
</dbReference>
<sequence length="352" mass="38299">MATPRSSSPSRFRLTLQRINKHIDWLIVGLLACILLATAFPAKEDFAIGMHYVSKVFLFLLFFFYGAKLAPRETLMGLRNWRLHVVITCFTFVVFPIIGIGLKYATIGWLGQGLALGLLYLTLVPGTVQSSIAFTSVAHGNVAGAIVSSSLSNVLGVFLTPLLVMLTMATTGDVHITGRSILDIFLQILLPFIIGQLLHKRLGPVLHRHPILTKTIDRGTIWVNVYTAFSEAVVQGVWVRVTMLHLLELIGICIAVVSLVLTLSWLLARALGFDRGDRIAAQFCGSKKSLSSGIAMGAVLFAGVGNGLSAGMLMLPLMLFHLFQLLICAVLAGRYGRQWERAHPDGVPAPPS</sequence>
<evidence type="ECO:0000313" key="5">
    <source>
        <dbReference type="Proteomes" id="UP000324288"/>
    </source>
</evidence>
<feature type="transmembrane region" description="Helical" evidence="1">
    <location>
        <begin position="150"/>
        <end position="169"/>
    </location>
</feature>
<dbReference type="AlphaFoldDB" id="A0A0M4LYT2"/>
<accession>A0A0M4LYT2</accession>